<proteinExistence type="predicted"/>
<dbReference type="Pfam" id="PF08239">
    <property type="entry name" value="SH3_3"/>
    <property type="match status" value="1"/>
</dbReference>
<name>A0A917A1Q2_9HYPH</name>
<comment type="caution">
    <text evidence="4">The sequence shown here is derived from an EMBL/GenBank/DDBJ whole genome shotgun (WGS) entry which is preliminary data.</text>
</comment>
<dbReference type="AlphaFoldDB" id="A0A917A1Q2"/>
<feature type="region of interest" description="Disordered" evidence="1">
    <location>
        <begin position="103"/>
        <end position="124"/>
    </location>
</feature>
<evidence type="ECO:0000313" key="4">
    <source>
        <dbReference type="EMBL" id="GGE22429.1"/>
    </source>
</evidence>
<reference evidence="4" key="1">
    <citation type="journal article" date="2014" name="Int. J. Syst. Evol. Microbiol.">
        <title>Complete genome sequence of Corynebacterium casei LMG S-19264T (=DSM 44701T), isolated from a smear-ripened cheese.</title>
        <authorList>
            <consortium name="US DOE Joint Genome Institute (JGI-PGF)"/>
            <person name="Walter F."/>
            <person name="Albersmeier A."/>
            <person name="Kalinowski J."/>
            <person name="Ruckert C."/>
        </authorList>
    </citation>
    <scope>NUCLEOTIDE SEQUENCE</scope>
    <source>
        <strain evidence="4">CGMCC 1.15367</strain>
    </source>
</reference>
<dbReference type="Gene3D" id="2.30.30.40">
    <property type="entry name" value="SH3 Domains"/>
    <property type="match status" value="1"/>
</dbReference>
<keyword evidence="2" id="KW-1133">Transmembrane helix</keyword>
<keyword evidence="2" id="KW-0812">Transmembrane</keyword>
<dbReference type="Proteomes" id="UP000644699">
    <property type="component" value="Unassembled WGS sequence"/>
</dbReference>
<evidence type="ECO:0000313" key="5">
    <source>
        <dbReference type="Proteomes" id="UP000644699"/>
    </source>
</evidence>
<feature type="domain" description="SH3b" evidence="3">
    <location>
        <begin position="187"/>
        <end position="232"/>
    </location>
</feature>
<protein>
    <recommendedName>
        <fullName evidence="3">SH3b domain-containing protein</fullName>
    </recommendedName>
</protein>
<feature type="transmembrane region" description="Helical" evidence="2">
    <location>
        <begin position="26"/>
        <end position="55"/>
    </location>
</feature>
<keyword evidence="2" id="KW-0472">Membrane</keyword>
<feature type="compositionally biased region" description="Basic and acidic residues" evidence="1">
    <location>
        <begin position="239"/>
        <end position="277"/>
    </location>
</feature>
<evidence type="ECO:0000259" key="3">
    <source>
        <dbReference type="Pfam" id="PF08239"/>
    </source>
</evidence>
<gene>
    <name evidence="4" type="ORF">GCM10011390_47250</name>
</gene>
<accession>A0A917A1Q2</accession>
<dbReference type="EMBL" id="BMIQ01000011">
    <property type="protein sequence ID" value="GGE22429.1"/>
    <property type="molecule type" value="Genomic_DNA"/>
</dbReference>
<sequence length="309" mass="32597">MKPHGPGRKAPAIATRSRLRTAGTALLKASGWIIAVPLVCVAVIAAGAVPLYLLLPDAPAPAQAASATLATEDEKPAVAPAAPIHEAALASKPAPLAAPLTPAVARPLPSPPKETNEAGPPDEAVEDMAEDAPAAAEPAHLGIVPTPRPEIATAPETAPGTVPADEPARDVAALTGAGARDRVGRAVTLRAGPHGRQIGVLPQGTEVEVLRCDGWCEVRSAEGDGWIHSSFLAGGSRMADRAPERMVERPRRDGAESRRMAREEARRARQDWRRGDPDWMLPDDDPMAYADDPRGSYDDAPEPYPYRYR</sequence>
<dbReference type="InterPro" id="IPR003646">
    <property type="entry name" value="SH3-like_bac-type"/>
</dbReference>
<organism evidence="4 5">
    <name type="scientific">Aureimonas endophytica</name>
    <dbReference type="NCBI Taxonomy" id="2027858"/>
    <lineage>
        <taxon>Bacteria</taxon>
        <taxon>Pseudomonadati</taxon>
        <taxon>Pseudomonadota</taxon>
        <taxon>Alphaproteobacteria</taxon>
        <taxon>Hyphomicrobiales</taxon>
        <taxon>Aurantimonadaceae</taxon>
        <taxon>Aureimonas</taxon>
    </lineage>
</organism>
<evidence type="ECO:0000256" key="2">
    <source>
        <dbReference type="SAM" id="Phobius"/>
    </source>
</evidence>
<reference evidence="4" key="2">
    <citation type="submission" date="2020-09" db="EMBL/GenBank/DDBJ databases">
        <authorList>
            <person name="Sun Q."/>
            <person name="Zhou Y."/>
        </authorList>
    </citation>
    <scope>NUCLEOTIDE SEQUENCE</scope>
    <source>
        <strain evidence="4">CGMCC 1.15367</strain>
    </source>
</reference>
<evidence type="ECO:0000256" key="1">
    <source>
        <dbReference type="SAM" id="MobiDB-lite"/>
    </source>
</evidence>
<feature type="region of interest" description="Disordered" evidence="1">
    <location>
        <begin position="239"/>
        <end position="309"/>
    </location>
</feature>
<keyword evidence="5" id="KW-1185">Reference proteome</keyword>
<dbReference type="RefSeq" id="WP_188912944.1">
    <property type="nucleotide sequence ID" value="NZ_BMIQ01000011.1"/>
</dbReference>